<protein>
    <submittedName>
        <fullName evidence="2">DUF3526 domain-containing protein</fullName>
    </submittedName>
</protein>
<reference evidence="2 3" key="1">
    <citation type="submission" date="2020-09" db="EMBL/GenBank/DDBJ databases">
        <title>Genome sequences of type strains of Chitinophaga qingshengii and Chitinophaga varians.</title>
        <authorList>
            <person name="Kittiwongwattana C."/>
        </authorList>
    </citation>
    <scope>NUCLEOTIDE SEQUENCE [LARGE SCALE GENOMIC DNA]</scope>
    <source>
        <strain evidence="2 3">JCM 30026</strain>
    </source>
</reference>
<dbReference type="Pfam" id="PF12679">
    <property type="entry name" value="ABC2_membrane_2"/>
    <property type="match status" value="1"/>
</dbReference>
<keyword evidence="3" id="KW-1185">Reference proteome</keyword>
<name>A0ABR7TNF4_9BACT</name>
<keyword evidence="1" id="KW-0812">Transmembrane</keyword>
<feature type="transmembrane region" description="Helical" evidence="1">
    <location>
        <begin position="153"/>
        <end position="172"/>
    </location>
</feature>
<organism evidence="2 3">
    <name type="scientific">Chitinophaga qingshengii</name>
    <dbReference type="NCBI Taxonomy" id="1569794"/>
    <lineage>
        <taxon>Bacteria</taxon>
        <taxon>Pseudomonadati</taxon>
        <taxon>Bacteroidota</taxon>
        <taxon>Chitinophagia</taxon>
        <taxon>Chitinophagales</taxon>
        <taxon>Chitinophagaceae</taxon>
        <taxon>Chitinophaga</taxon>
    </lineage>
</organism>
<dbReference type="PANTHER" id="PTHR43471">
    <property type="entry name" value="ABC TRANSPORTER PERMEASE"/>
    <property type="match status" value="1"/>
</dbReference>
<evidence type="ECO:0000313" key="3">
    <source>
        <dbReference type="Proteomes" id="UP000659124"/>
    </source>
</evidence>
<sequence length="478" mass="55151">MLLWCKIIRNLWLQEWRQLWRTALLPAIVTVLLPTATAALYYGHSVAVKQQATVDSLQRHYEQQRFTLRHQLQADTSTPPGKAAYIAASWPIVADHRLHASAWHPPAPGAVLSVGMSDLAKYFYPIAVKSSYAPTEERISNPLQLATGNFDTAFLLIYLMPLLAICISYSLLSQEKEQGILTLLLVQHGTLTGILLLRLLLRYLILLAVTILISTVGMVLVQQHFPWQEWVAWNGVTAAWLALWMAIIWLVIVWNQTSTNNLVWLFSLWLLLLIVLPAGYRLTTYRPAVDDTATNASLQRELEWDTWDLPKRQLLDSFYQTYPQYRNAQAYDTGINSSRYAMAYYALVDKRMQRVLAIQAAARQLEQQQLTTSLLYNPAVYTQFLFNSIAHTDVADYHYFREQAQRFRYRWQQFFYQRHFNNKLLTDADYASLPVYQPAYDPGSPPRWRRGITYLLTLTVIGFTTGVAILKRKLKRSL</sequence>
<dbReference type="Pfam" id="PF12040">
    <property type="entry name" value="DUF3526"/>
    <property type="match status" value="1"/>
</dbReference>
<dbReference type="InterPro" id="IPR021913">
    <property type="entry name" value="DUF3526"/>
</dbReference>
<evidence type="ECO:0000256" key="1">
    <source>
        <dbReference type="SAM" id="Phobius"/>
    </source>
</evidence>
<feature type="transmembrane region" description="Helical" evidence="1">
    <location>
        <begin position="231"/>
        <end position="254"/>
    </location>
</feature>
<feature type="transmembrane region" description="Helical" evidence="1">
    <location>
        <begin position="451"/>
        <end position="470"/>
    </location>
</feature>
<keyword evidence="1" id="KW-0472">Membrane</keyword>
<dbReference type="Proteomes" id="UP000659124">
    <property type="component" value="Unassembled WGS sequence"/>
</dbReference>
<feature type="transmembrane region" description="Helical" evidence="1">
    <location>
        <begin position="204"/>
        <end position="225"/>
    </location>
</feature>
<keyword evidence="1" id="KW-1133">Transmembrane helix</keyword>
<comment type="caution">
    <text evidence="2">The sequence shown here is derived from an EMBL/GenBank/DDBJ whole genome shotgun (WGS) entry which is preliminary data.</text>
</comment>
<proteinExistence type="predicted"/>
<gene>
    <name evidence="2" type="ORF">ICL07_16660</name>
</gene>
<feature type="transmembrane region" description="Helical" evidence="1">
    <location>
        <begin position="20"/>
        <end position="42"/>
    </location>
</feature>
<dbReference type="EMBL" id="JACVFC010000002">
    <property type="protein sequence ID" value="MBC9932018.1"/>
    <property type="molecule type" value="Genomic_DNA"/>
</dbReference>
<dbReference type="RefSeq" id="WP_188089156.1">
    <property type="nucleotide sequence ID" value="NZ_JACVFC010000002.1"/>
</dbReference>
<accession>A0ABR7TNF4</accession>
<feature type="transmembrane region" description="Helical" evidence="1">
    <location>
        <begin position="261"/>
        <end position="280"/>
    </location>
</feature>
<evidence type="ECO:0000313" key="2">
    <source>
        <dbReference type="EMBL" id="MBC9932018.1"/>
    </source>
</evidence>